<evidence type="ECO:0000313" key="3">
    <source>
        <dbReference type="EMBL" id="SPC90940.1"/>
    </source>
</evidence>
<evidence type="ECO:0000256" key="1">
    <source>
        <dbReference type="SAM" id="Coils"/>
    </source>
</evidence>
<dbReference type="AlphaFoldDB" id="A0A2N9FV08"/>
<feature type="domain" description="K-box" evidence="2">
    <location>
        <begin position="1"/>
        <end position="91"/>
    </location>
</feature>
<protein>
    <recommendedName>
        <fullName evidence="2">K-box domain-containing protein</fullName>
    </recommendedName>
</protein>
<evidence type="ECO:0000259" key="2">
    <source>
        <dbReference type="PROSITE" id="PS51297"/>
    </source>
</evidence>
<dbReference type="GO" id="GO:0003700">
    <property type="term" value="F:DNA-binding transcription factor activity"/>
    <property type="evidence" value="ECO:0007669"/>
    <property type="project" value="InterPro"/>
</dbReference>
<sequence length="119" mass="13619">MQQLKGESASMTKKIELIQLSQRKLLGHGLSSCNLDELHEIDSQLERSLHSIRARKAQLMMEQIEHLKSKERLLREENAKLSHKLNEKEVVTYGSQSSQSSDMDVETALFIGLPERRCS</sequence>
<dbReference type="PROSITE" id="PS51297">
    <property type="entry name" value="K_BOX"/>
    <property type="match status" value="1"/>
</dbReference>
<dbReference type="EMBL" id="OIVN01001191">
    <property type="protein sequence ID" value="SPC90940.1"/>
    <property type="molecule type" value="Genomic_DNA"/>
</dbReference>
<dbReference type="InterPro" id="IPR002487">
    <property type="entry name" value="TF_Kbox"/>
</dbReference>
<accession>A0A2N9FV08</accession>
<dbReference type="Pfam" id="PF01486">
    <property type="entry name" value="K-box"/>
    <property type="match status" value="1"/>
</dbReference>
<organism evidence="3">
    <name type="scientific">Fagus sylvatica</name>
    <name type="common">Beechnut</name>
    <dbReference type="NCBI Taxonomy" id="28930"/>
    <lineage>
        <taxon>Eukaryota</taxon>
        <taxon>Viridiplantae</taxon>
        <taxon>Streptophyta</taxon>
        <taxon>Embryophyta</taxon>
        <taxon>Tracheophyta</taxon>
        <taxon>Spermatophyta</taxon>
        <taxon>Magnoliopsida</taxon>
        <taxon>eudicotyledons</taxon>
        <taxon>Gunneridae</taxon>
        <taxon>Pentapetalae</taxon>
        <taxon>rosids</taxon>
        <taxon>fabids</taxon>
        <taxon>Fagales</taxon>
        <taxon>Fagaceae</taxon>
        <taxon>Fagus</taxon>
    </lineage>
</organism>
<gene>
    <name evidence="3" type="ORF">FSB_LOCUS18822</name>
</gene>
<feature type="coiled-coil region" evidence="1">
    <location>
        <begin position="57"/>
        <end position="87"/>
    </location>
</feature>
<proteinExistence type="predicted"/>
<keyword evidence="1" id="KW-0175">Coiled coil</keyword>
<dbReference type="GO" id="GO:0005634">
    <property type="term" value="C:nucleus"/>
    <property type="evidence" value="ECO:0007669"/>
    <property type="project" value="InterPro"/>
</dbReference>
<reference evidence="3" key="1">
    <citation type="submission" date="2018-02" db="EMBL/GenBank/DDBJ databases">
        <authorList>
            <person name="Cohen D.B."/>
            <person name="Kent A.D."/>
        </authorList>
    </citation>
    <scope>NUCLEOTIDE SEQUENCE</scope>
</reference>
<name>A0A2N9FV08_FAGSY</name>